<evidence type="ECO:0000313" key="2">
    <source>
        <dbReference type="Proteomes" id="UP000239907"/>
    </source>
</evidence>
<gene>
    <name evidence="1" type="ORF">BSZ32_09990</name>
</gene>
<protein>
    <recommendedName>
        <fullName evidence="3">DUF4832 domain-containing protein</fullName>
    </recommendedName>
</protein>
<sequence>MSKGVTIRDDSIITSHNKDSKPWHHSEMAELFWPKFPVILEHQHYGPCKARGTWRPDKIEESVEAYHASFMSIHGFPKEYLKENRKMIDTINKRMGYRLMPTSVTWPQTVTIATPQDAYTAYKDVTPHANLKAGFKVTWSWTNNGVAPCYPGGFPALTLKDSKGGIVSVLVDETLNLRDLKVGPIGKAPVKKHASEFIIGLYAPTTKPGTYDVYISVGKSDGTPTIAMPLKDGDGQRRYKIGTITLEAVEEILATKGT</sequence>
<comment type="caution">
    <text evidence="1">The sequence shown here is derived from an EMBL/GenBank/DDBJ whole genome shotgun (WGS) entry which is preliminary data.</text>
</comment>
<evidence type="ECO:0000313" key="1">
    <source>
        <dbReference type="EMBL" id="PQJ28793.1"/>
    </source>
</evidence>
<reference evidence="1 2" key="1">
    <citation type="submission" date="2016-12" db="EMBL/GenBank/DDBJ databases">
        <title>Study of bacterial adaptation to deep sea.</title>
        <authorList>
            <person name="Song J."/>
            <person name="Yoshizawa S."/>
            <person name="Kogure K."/>
        </authorList>
    </citation>
    <scope>NUCLEOTIDE SEQUENCE [LARGE SCALE GENOMIC DNA]</scope>
    <source>
        <strain evidence="1 2">SAORIC-165</strain>
    </source>
</reference>
<proteinExistence type="predicted"/>
<accession>A0A2S7U3R4</accession>
<evidence type="ECO:0008006" key="3">
    <source>
        <dbReference type="Google" id="ProtNLM"/>
    </source>
</evidence>
<keyword evidence="2" id="KW-1185">Reference proteome</keyword>
<dbReference type="EMBL" id="MQWA01000001">
    <property type="protein sequence ID" value="PQJ28793.1"/>
    <property type="molecule type" value="Genomic_DNA"/>
</dbReference>
<dbReference type="AlphaFoldDB" id="A0A2S7U3R4"/>
<organism evidence="1 2">
    <name type="scientific">Rubritalea profundi</name>
    <dbReference type="NCBI Taxonomy" id="1658618"/>
    <lineage>
        <taxon>Bacteria</taxon>
        <taxon>Pseudomonadati</taxon>
        <taxon>Verrucomicrobiota</taxon>
        <taxon>Verrucomicrobiia</taxon>
        <taxon>Verrucomicrobiales</taxon>
        <taxon>Rubritaleaceae</taxon>
        <taxon>Rubritalea</taxon>
    </lineage>
</organism>
<name>A0A2S7U3R4_9BACT</name>
<dbReference type="Proteomes" id="UP000239907">
    <property type="component" value="Unassembled WGS sequence"/>
</dbReference>